<organism evidence="2 3">
    <name type="scientific">Chitinophaga oryziterrae</name>
    <dbReference type="NCBI Taxonomy" id="1031224"/>
    <lineage>
        <taxon>Bacteria</taxon>
        <taxon>Pseudomonadati</taxon>
        <taxon>Bacteroidota</taxon>
        <taxon>Chitinophagia</taxon>
        <taxon>Chitinophagales</taxon>
        <taxon>Chitinophagaceae</taxon>
        <taxon>Chitinophaga</taxon>
    </lineage>
</organism>
<evidence type="ECO:0000256" key="1">
    <source>
        <dbReference type="SAM" id="MobiDB-lite"/>
    </source>
</evidence>
<evidence type="ECO:0000313" key="3">
    <source>
        <dbReference type="Proteomes" id="UP000468388"/>
    </source>
</evidence>
<dbReference type="EMBL" id="WRXO01000012">
    <property type="protein sequence ID" value="MVT44706.1"/>
    <property type="molecule type" value="Genomic_DNA"/>
</dbReference>
<protein>
    <submittedName>
        <fullName evidence="2">Uncharacterized protein</fullName>
    </submittedName>
</protein>
<proteinExistence type="predicted"/>
<keyword evidence="3" id="KW-1185">Reference proteome</keyword>
<evidence type="ECO:0000313" key="2">
    <source>
        <dbReference type="EMBL" id="MVT44706.1"/>
    </source>
</evidence>
<comment type="caution">
    <text evidence="2">The sequence shown here is derived from an EMBL/GenBank/DDBJ whole genome shotgun (WGS) entry which is preliminary data.</text>
</comment>
<dbReference type="OrthoDB" id="1442826at2"/>
<dbReference type="Proteomes" id="UP000468388">
    <property type="component" value="Unassembled WGS sequence"/>
</dbReference>
<feature type="region of interest" description="Disordered" evidence="1">
    <location>
        <begin position="124"/>
        <end position="147"/>
    </location>
</feature>
<reference evidence="2 3" key="1">
    <citation type="submission" date="2019-12" db="EMBL/GenBank/DDBJ databases">
        <title>The draft genomic sequence of strain Chitinophaga oryziterrae JCM 16595.</title>
        <authorList>
            <person name="Zhang X."/>
        </authorList>
    </citation>
    <scope>NUCLEOTIDE SEQUENCE [LARGE SCALE GENOMIC DNA]</scope>
    <source>
        <strain evidence="2 3">JCM 16595</strain>
    </source>
</reference>
<gene>
    <name evidence="2" type="ORF">GO495_29200</name>
</gene>
<sequence>MTVNYIKHLNTAMSNFHKGGRRLHVTHAALYVALFHIWNQYHFQAEFPVIREDAMGYSRIGSRNTYLRCLKELHNCGLITYTPGVDINTPALISITQWGDDGELLFDNLVSRVVFDTGDKNYGVKRERGTQPQTEHLPGSKKSPTNKQYINNVKQESVNALTLKKKEIKNPSQEEVEGYFNTNGLPQTEARKFFFYYQARGWIVKGAPLRDWESAARKWMLNTGFLSNEVATPGKLHVNQNKRYDIPL</sequence>
<accession>A0A6N8JK00</accession>
<name>A0A6N8JK00_9BACT</name>
<dbReference type="RefSeq" id="WP_157303493.1">
    <property type="nucleotide sequence ID" value="NZ_BAAAZB010000018.1"/>
</dbReference>
<dbReference type="AlphaFoldDB" id="A0A6N8JK00"/>